<dbReference type="InterPro" id="IPR013328">
    <property type="entry name" value="6PGD_dom2"/>
</dbReference>
<evidence type="ECO:0000256" key="4">
    <source>
        <dbReference type="RuleBase" id="RU362068"/>
    </source>
</evidence>
<dbReference type="SUPFAM" id="SSF48179">
    <property type="entry name" value="6-phosphogluconate dehydrogenase C-terminal domain-like"/>
    <property type="match status" value="1"/>
</dbReference>
<comment type="function">
    <text evidence="4">Catalyzes the NADPH-dependent reduction of ketopantoate into pantoic acid.</text>
</comment>
<organism evidence="7 8">
    <name type="scientific">Streptomyces fragilis</name>
    <dbReference type="NCBI Taxonomy" id="67301"/>
    <lineage>
        <taxon>Bacteria</taxon>
        <taxon>Bacillati</taxon>
        <taxon>Actinomycetota</taxon>
        <taxon>Actinomycetes</taxon>
        <taxon>Kitasatosporales</taxon>
        <taxon>Streptomycetaceae</taxon>
        <taxon>Streptomyces</taxon>
    </lineage>
</organism>
<keyword evidence="4" id="KW-0566">Pantothenate biosynthesis</keyword>
<dbReference type="NCBIfam" id="TIGR00745">
    <property type="entry name" value="apbA_panE"/>
    <property type="match status" value="1"/>
</dbReference>
<evidence type="ECO:0000313" key="8">
    <source>
        <dbReference type="Proteomes" id="UP001550850"/>
    </source>
</evidence>
<keyword evidence="2 4" id="KW-0521">NADP</keyword>
<comment type="pathway">
    <text evidence="4">Cofactor biosynthesis; (R)-pantothenate biosynthesis; (R)-pantoate from 3-methyl-2-oxobutanoate: step 2/2.</text>
</comment>
<evidence type="ECO:0000259" key="6">
    <source>
        <dbReference type="Pfam" id="PF08546"/>
    </source>
</evidence>
<evidence type="ECO:0000256" key="3">
    <source>
        <dbReference type="ARBA" id="ARBA00023002"/>
    </source>
</evidence>
<dbReference type="InterPro" id="IPR008927">
    <property type="entry name" value="6-PGluconate_DH-like_C_sf"/>
</dbReference>
<gene>
    <name evidence="7" type="ORF">AB0E65_18720</name>
</gene>
<dbReference type="Pfam" id="PF08546">
    <property type="entry name" value="ApbA_C"/>
    <property type="match status" value="1"/>
</dbReference>
<dbReference type="GO" id="GO:0008677">
    <property type="term" value="F:2-dehydropantoate 2-reductase activity"/>
    <property type="evidence" value="ECO:0007669"/>
    <property type="project" value="UniProtKB-EC"/>
</dbReference>
<sequence>MSSPTHVTASPATVAVLGPGGVGGLLAAVLSRAGHRVICLAREETASVLRESGVTVRSGAFGEFTAVVEADTELREPVDLLLVAVKQTSLDAALERVPAGVMGPDTVVVPLLNGVEHVESLRGRYGAARVAAGVIRVEATRVAPGVVEHGSPFCDIDLAGLPEPVLGRVAELLRPAGVGVRIASSEASALWAKLAFLAPFALLTTRHLTDAEGVRTAHREDLVALTEEISAVATACGASLDPAKGLAMYDNCPPGMRSSMRRDAEAGRALELDAIGGAVLRAAEREGVAVPVTARLVAEVGQRYGGSGA</sequence>
<dbReference type="PANTHER" id="PTHR21708">
    <property type="entry name" value="PROBABLE 2-DEHYDROPANTOATE 2-REDUCTASE"/>
    <property type="match status" value="1"/>
</dbReference>
<evidence type="ECO:0000313" key="7">
    <source>
        <dbReference type="EMBL" id="MEU3556222.1"/>
    </source>
</evidence>
<dbReference type="EMBL" id="JBEZUR010000029">
    <property type="protein sequence ID" value="MEU3556222.1"/>
    <property type="molecule type" value="Genomic_DNA"/>
</dbReference>
<dbReference type="InterPro" id="IPR013332">
    <property type="entry name" value="KPR_N"/>
</dbReference>
<evidence type="ECO:0000256" key="1">
    <source>
        <dbReference type="ARBA" id="ARBA00007870"/>
    </source>
</evidence>
<evidence type="ECO:0000259" key="5">
    <source>
        <dbReference type="Pfam" id="PF02558"/>
    </source>
</evidence>
<dbReference type="PANTHER" id="PTHR21708:SF26">
    <property type="entry name" value="2-DEHYDROPANTOATE 2-REDUCTASE"/>
    <property type="match status" value="1"/>
</dbReference>
<evidence type="ECO:0000256" key="2">
    <source>
        <dbReference type="ARBA" id="ARBA00022857"/>
    </source>
</evidence>
<feature type="domain" description="Ketopantoate reductase N-terminal" evidence="5">
    <location>
        <begin position="14"/>
        <end position="150"/>
    </location>
</feature>
<dbReference type="InterPro" id="IPR036291">
    <property type="entry name" value="NAD(P)-bd_dom_sf"/>
</dbReference>
<dbReference type="Gene3D" id="1.10.1040.10">
    <property type="entry name" value="N-(1-d-carboxylethyl)-l-norvaline Dehydrogenase, domain 2"/>
    <property type="match status" value="1"/>
</dbReference>
<dbReference type="RefSeq" id="WP_108954276.1">
    <property type="nucleotide sequence ID" value="NZ_BEVZ01000004.1"/>
</dbReference>
<dbReference type="Pfam" id="PF02558">
    <property type="entry name" value="ApbA"/>
    <property type="match status" value="1"/>
</dbReference>
<dbReference type="InterPro" id="IPR051402">
    <property type="entry name" value="KPR-Related"/>
</dbReference>
<comment type="caution">
    <text evidence="7">The sequence shown here is derived from an EMBL/GenBank/DDBJ whole genome shotgun (WGS) entry which is preliminary data.</text>
</comment>
<comment type="similarity">
    <text evidence="1 4">Belongs to the ketopantoate reductase family.</text>
</comment>
<dbReference type="InterPro" id="IPR013752">
    <property type="entry name" value="KPA_reductase"/>
</dbReference>
<dbReference type="Proteomes" id="UP001550850">
    <property type="component" value="Unassembled WGS sequence"/>
</dbReference>
<dbReference type="EC" id="1.1.1.169" evidence="4"/>
<accession>A0ABV2YKI6</accession>
<name>A0ABV2YKI6_9ACTN</name>
<keyword evidence="8" id="KW-1185">Reference proteome</keyword>
<protein>
    <recommendedName>
        <fullName evidence="4">2-dehydropantoate 2-reductase</fullName>
        <ecNumber evidence="4">1.1.1.169</ecNumber>
    </recommendedName>
    <alternativeName>
        <fullName evidence="4">Ketopantoate reductase</fullName>
    </alternativeName>
</protein>
<dbReference type="Gene3D" id="3.40.50.720">
    <property type="entry name" value="NAD(P)-binding Rossmann-like Domain"/>
    <property type="match status" value="1"/>
</dbReference>
<dbReference type="SUPFAM" id="SSF51735">
    <property type="entry name" value="NAD(P)-binding Rossmann-fold domains"/>
    <property type="match status" value="1"/>
</dbReference>
<dbReference type="InterPro" id="IPR003710">
    <property type="entry name" value="ApbA"/>
</dbReference>
<proteinExistence type="inferred from homology"/>
<feature type="domain" description="Ketopantoate reductase C-terminal" evidence="6">
    <location>
        <begin position="189"/>
        <end position="300"/>
    </location>
</feature>
<reference evidence="7 8" key="1">
    <citation type="submission" date="2024-06" db="EMBL/GenBank/DDBJ databases">
        <title>The Natural Products Discovery Center: Release of the First 8490 Sequenced Strains for Exploring Actinobacteria Biosynthetic Diversity.</title>
        <authorList>
            <person name="Kalkreuter E."/>
            <person name="Kautsar S.A."/>
            <person name="Yang D."/>
            <person name="Bader C.D."/>
            <person name="Teijaro C.N."/>
            <person name="Fluegel L."/>
            <person name="Davis C.M."/>
            <person name="Simpson J.R."/>
            <person name="Lauterbach L."/>
            <person name="Steele A.D."/>
            <person name="Gui C."/>
            <person name="Meng S."/>
            <person name="Li G."/>
            <person name="Viehrig K."/>
            <person name="Ye F."/>
            <person name="Su P."/>
            <person name="Kiefer A.F."/>
            <person name="Nichols A."/>
            <person name="Cepeda A.J."/>
            <person name="Yan W."/>
            <person name="Fan B."/>
            <person name="Jiang Y."/>
            <person name="Adhikari A."/>
            <person name="Zheng C.-J."/>
            <person name="Schuster L."/>
            <person name="Cowan T.M."/>
            <person name="Smanski M.J."/>
            <person name="Chevrette M.G."/>
            <person name="De Carvalho L.P.S."/>
            <person name="Shen B."/>
        </authorList>
    </citation>
    <scope>NUCLEOTIDE SEQUENCE [LARGE SCALE GENOMIC DNA]</scope>
    <source>
        <strain evidence="7 8">NPDC038104</strain>
    </source>
</reference>
<keyword evidence="3 4" id="KW-0560">Oxidoreductase</keyword>
<comment type="catalytic activity">
    <reaction evidence="4">
        <text>(R)-pantoate + NADP(+) = 2-dehydropantoate + NADPH + H(+)</text>
        <dbReference type="Rhea" id="RHEA:16233"/>
        <dbReference type="ChEBI" id="CHEBI:11561"/>
        <dbReference type="ChEBI" id="CHEBI:15378"/>
        <dbReference type="ChEBI" id="CHEBI:15980"/>
        <dbReference type="ChEBI" id="CHEBI:57783"/>
        <dbReference type="ChEBI" id="CHEBI:58349"/>
        <dbReference type="EC" id="1.1.1.169"/>
    </reaction>
</comment>